<organism evidence="2 3">
    <name type="scientific">Legionella massiliensis</name>
    <dbReference type="NCBI Taxonomy" id="1034943"/>
    <lineage>
        <taxon>Bacteria</taxon>
        <taxon>Pseudomonadati</taxon>
        <taxon>Pseudomonadota</taxon>
        <taxon>Gammaproteobacteria</taxon>
        <taxon>Legionellales</taxon>
        <taxon>Legionellaceae</taxon>
        <taxon>Legionella</taxon>
    </lineage>
</organism>
<feature type="compositionally biased region" description="Basic and acidic residues" evidence="1">
    <location>
        <begin position="11"/>
        <end position="28"/>
    </location>
</feature>
<dbReference type="InterPro" id="IPR010133">
    <property type="entry name" value="Bacteriocin_signal_seq"/>
</dbReference>
<dbReference type="AlphaFoldDB" id="A0A078KX52"/>
<name>A0A078KX52_9GAMM</name>
<evidence type="ECO:0000313" key="3">
    <source>
        <dbReference type="Proteomes" id="UP000044071"/>
    </source>
</evidence>
<reference evidence="2 3" key="1">
    <citation type="submission" date="2014-06" db="EMBL/GenBank/DDBJ databases">
        <authorList>
            <person name="Urmite Genomes Urmite Genomes"/>
        </authorList>
    </citation>
    <scope>NUCLEOTIDE SEQUENCE [LARGE SCALE GENOMIC DNA]</scope>
</reference>
<feature type="compositionally biased region" description="Polar residues" evidence="1">
    <location>
        <begin position="1"/>
        <end position="10"/>
    </location>
</feature>
<evidence type="ECO:0000313" key="2">
    <source>
        <dbReference type="EMBL" id="CDZ77546.1"/>
    </source>
</evidence>
<protein>
    <submittedName>
        <fullName evidence="2">Uncharacterized protein</fullName>
    </submittedName>
</protein>
<feature type="region of interest" description="Disordered" evidence="1">
    <location>
        <begin position="1"/>
        <end position="56"/>
    </location>
</feature>
<dbReference type="NCBIfam" id="TIGR01847">
    <property type="entry name" value="bacteriocin_sig"/>
    <property type="match status" value="1"/>
</dbReference>
<dbReference type="STRING" id="1034943.BN59_01829"/>
<dbReference type="Proteomes" id="UP000044071">
    <property type="component" value="Unassembled WGS sequence"/>
</dbReference>
<dbReference type="EMBL" id="CCSB01000002">
    <property type="protein sequence ID" value="CDZ77546.1"/>
    <property type="molecule type" value="Genomic_DNA"/>
</dbReference>
<gene>
    <name evidence="2" type="ORF">BN59_01829</name>
</gene>
<proteinExistence type="predicted"/>
<evidence type="ECO:0000256" key="1">
    <source>
        <dbReference type="SAM" id="MobiDB-lite"/>
    </source>
</evidence>
<accession>A0A078KX52</accession>
<sequence>MKTQAKQGKNQRVEEKKTKKNQLDDKQLENISGGIVVKRPPSSTIERATTKQKPAV</sequence>
<keyword evidence="3" id="KW-1185">Reference proteome</keyword>
<dbReference type="RefSeq" id="WP_141650453.1">
    <property type="nucleotide sequence ID" value="NZ_CCVW01000002.1"/>
</dbReference>